<evidence type="ECO:0000313" key="2">
    <source>
        <dbReference type="Proteomes" id="UP000000763"/>
    </source>
</evidence>
<sequence length="51" mass="5659">MKFDQKLKAKPCNTAKDMQKMAWAGMVQRAAAMEHTAGVHVPGGMQPVRKF</sequence>
<dbReference type="Proteomes" id="UP000000763">
    <property type="component" value="Chromosome 10"/>
</dbReference>
<accession>Q7G308</accession>
<dbReference type="AlphaFoldDB" id="Q7G308"/>
<name>Q7G308_ORYSJ</name>
<reference evidence="2" key="1">
    <citation type="journal article" date="2005" name="Nature">
        <title>The map-based sequence of the rice genome.</title>
        <authorList>
            <consortium name="International rice genome sequencing project (IRGSP)"/>
            <person name="Matsumoto T."/>
            <person name="Wu J."/>
            <person name="Kanamori H."/>
            <person name="Katayose Y."/>
            <person name="Fujisawa M."/>
            <person name="Namiki N."/>
            <person name="Mizuno H."/>
            <person name="Yamamoto K."/>
            <person name="Antonio B.A."/>
            <person name="Baba T."/>
            <person name="Sakata K."/>
            <person name="Nagamura Y."/>
            <person name="Aoki H."/>
            <person name="Arikawa K."/>
            <person name="Arita K."/>
            <person name="Bito T."/>
            <person name="Chiden Y."/>
            <person name="Fujitsuka N."/>
            <person name="Fukunaka R."/>
            <person name="Hamada M."/>
            <person name="Harada C."/>
            <person name="Hayashi A."/>
            <person name="Hijishita S."/>
            <person name="Honda M."/>
            <person name="Hosokawa S."/>
            <person name="Ichikawa Y."/>
            <person name="Idonuma A."/>
            <person name="Iijima M."/>
            <person name="Ikeda M."/>
            <person name="Ikeno M."/>
            <person name="Ito K."/>
            <person name="Ito S."/>
            <person name="Ito T."/>
            <person name="Ito Y."/>
            <person name="Ito Y."/>
            <person name="Iwabuchi A."/>
            <person name="Kamiya K."/>
            <person name="Karasawa W."/>
            <person name="Kurita K."/>
            <person name="Katagiri S."/>
            <person name="Kikuta A."/>
            <person name="Kobayashi H."/>
            <person name="Kobayashi N."/>
            <person name="Machita K."/>
            <person name="Maehara T."/>
            <person name="Masukawa M."/>
            <person name="Mizubayashi T."/>
            <person name="Mukai Y."/>
            <person name="Nagasaki H."/>
            <person name="Nagata Y."/>
            <person name="Naito S."/>
            <person name="Nakashima M."/>
            <person name="Nakama Y."/>
            <person name="Nakamichi Y."/>
            <person name="Nakamura M."/>
            <person name="Meguro A."/>
            <person name="Negishi M."/>
            <person name="Ohta I."/>
            <person name="Ohta T."/>
            <person name="Okamoto M."/>
            <person name="Ono N."/>
            <person name="Saji S."/>
            <person name="Sakaguchi M."/>
            <person name="Sakai K."/>
            <person name="Shibata M."/>
            <person name="Shimokawa T."/>
            <person name="Song J."/>
            <person name="Takazaki Y."/>
            <person name="Terasawa K."/>
            <person name="Tsugane M."/>
            <person name="Tsuji K."/>
            <person name="Ueda S."/>
            <person name="Waki K."/>
            <person name="Yamagata H."/>
            <person name="Yamamoto M."/>
            <person name="Yamamoto S."/>
            <person name="Yamane H."/>
            <person name="Yoshiki S."/>
            <person name="Yoshihara R."/>
            <person name="Yukawa K."/>
            <person name="Zhong H."/>
            <person name="Yano M."/>
            <person name="Yuan Q."/>
            <person name="Ouyang S."/>
            <person name="Liu J."/>
            <person name="Jones K.M."/>
            <person name="Gansberger K."/>
            <person name="Moffat K."/>
            <person name="Hill J."/>
            <person name="Bera J."/>
            <person name="Fadrosh D."/>
            <person name="Jin S."/>
            <person name="Johri S."/>
            <person name="Kim M."/>
            <person name="Overton L."/>
            <person name="Reardon M."/>
            <person name="Tsitrin T."/>
            <person name="Vuong H."/>
            <person name="Weaver B."/>
            <person name="Ciecko A."/>
            <person name="Tallon L."/>
            <person name="Jackson J."/>
            <person name="Pai G."/>
            <person name="Aken S.V."/>
            <person name="Utterback T."/>
            <person name="Reidmuller S."/>
            <person name="Feldblyum T."/>
            <person name="Hsiao J."/>
            <person name="Zismann V."/>
            <person name="Iobst S."/>
            <person name="de Vazeille A.R."/>
            <person name="Buell C.R."/>
            <person name="Ying K."/>
            <person name="Li Y."/>
            <person name="Lu T."/>
            <person name="Huang Y."/>
            <person name="Zhao Q."/>
            <person name="Feng Q."/>
            <person name="Zhang L."/>
            <person name="Zhu J."/>
            <person name="Weng Q."/>
            <person name="Mu J."/>
            <person name="Lu Y."/>
            <person name="Fan D."/>
            <person name="Liu Y."/>
            <person name="Guan J."/>
            <person name="Zhang Y."/>
            <person name="Yu S."/>
            <person name="Liu X."/>
            <person name="Zhang Y."/>
            <person name="Hong G."/>
            <person name="Han B."/>
            <person name="Choisne N."/>
            <person name="Demange N."/>
            <person name="Orjeda G."/>
            <person name="Samain S."/>
            <person name="Cattolico L."/>
            <person name="Pelletier E."/>
            <person name="Couloux A."/>
            <person name="Segurens B."/>
            <person name="Wincker P."/>
            <person name="D'Hont A."/>
            <person name="Scarpelli C."/>
            <person name="Weissenbach J."/>
            <person name="Salanoubat M."/>
            <person name="Quetier F."/>
            <person name="Yu Y."/>
            <person name="Kim H.R."/>
            <person name="Rambo T."/>
            <person name="Currie J."/>
            <person name="Collura K."/>
            <person name="Luo M."/>
            <person name="Yang T."/>
            <person name="Ammiraju J.S.S."/>
            <person name="Engler F."/>
            <person name="Soderlund C."/>
            <person name="Wing R.A."/>
            <person name="Palmer L.E."/>
            <person name="de la Bastide M."/>
            <person name="Spiegel L."/>
            <person name="Nascimento L."/>
            <person name="Zutavern T."/>
            <person name="O'Shaughnessy A."/>
            <person name="Dike S."/>
            <person name="Dedhia N."/>
            <person name="Preston R."/>
            <person name="Balija V."/>
            <person name="McCombie W.R."/>
            <person name="Chow T."/>
            <person name="Chen H."/>
            <person name="Chung M."/>
            <person name="Chen C."/>
            <person name="Shaw J."/>
            <person name="Wu H."/>
            <person name="Hsiao K."/>
            <person name="Chao Y."/>
            <person name="Chu M."/>
            <person name="Cheng C."/>
            <person name="Hour A."/>
            <person name="Lee P."/>
            <person name="Lin S."/>
            <person name="Lin Y."/>
            <person name="Liou J."/>
            <person name="Liu S."/>
            <person name="Hsing Y."/>
            <person name="Raghuvanshi S."/>
            <person name="Mohanty A."/>
            <person name="Bharti A.K."/>
            <person name="Gaur A."/>
            <person name="Gupta V."/>
            <person name="Kumar D."/>
            <person name="Ravi V."/>
            <person name="Vij S."/>
            <person name="Kapur A."/>
            <person name="Khurana P."/>
            <person name="Khurana P."/>
            <person name="Khurana J.P."/>
            <person name="Tyagi A.K."/>
            <person name="Gaikwad K."/>
            <person name="Singh A."/>
            <person name="Dalal V."/>
            <person name="Srivastava S."/>
            <person name="Dixit A."/>
            <person name="Pal A.K."/>
            <person name="Ghazi I.A."/>
            <person name="Yadav M."/>
            <person name="Pandit A."/>
            <person name="Bhargava A."/>
            <person name="Sureshbabu K."/>
            <person name="Batra K."/>
            <person name="Sharma T.R."/>
            <person name="Mohapatra T."/>
            <person name="Singh N.K."/>
            <person name="Messing J."/>
            <person name="Nelson A.B."/>
            <person name="Fuks G."/>
            <person name="Kavchok S."/>
            <person name="Keizer G."/>
            <person name="Linton E."/>
            <person name="Llaca V."/>
            <person name="Song R."/>
            <person name="Tanyolac B."/>
            <person name="Young S."/>
            <person name="Ho-Il K."/>
            <person name="Hahn J.H."/>
            <person name="Sangsakoo G."/>
            <person name="Vanavichit A."/>
            <person name="de Mattos Luiz.A.T."/>
            <person name="Zimmer P.D."/>
            <person name="Malone G."/>
            <person name="Dellagostin O."/>
            <person name="de Oliveira A.C."/>
            <person name="Bevan M."/>
            <person name="Bancroft I."/>
            <person name="Minx P."/>
            <person name="Cordum H."/>
            <person name="Wilson R."/>
            <person name="Cheng Z."/>
            <person name="Jin W."/>
            <person name="Jiang J."/>
            <person name="Leong S.A."/>
            <person name="Iwama H."/>
            <person name="Gojobori T."/>
            <person name="Itoh T."/>
            <person name="Niimura Y."/>
            <person name="Fujii Y."/>
            <person name="Habara T."/>
            <person name="Sakai H."/>
            <person name="Sato Y."/>
            <person name="Wilson G."/>
            <person name="Kumar K."/>
            <person name="McCouch S."/>
            <person name="Juretic N."/>
            <person name="Hoen D."/>
            <person name="Wright S."/>
            <person name="Bruskiewich R."/>
            <person name="Bureau T."/>
            <person name="Miyao A."/>
            <person name="Hirochika H."/>
            <person name="Nishikawa T."/>
            <person name="Kadowaki K."/>
            <person name="Sugiura M."/>
            <person name="Burr B."/>
            <person name="Sasaki T."/>
        </authorList>
    </citation>
    <scope>NUCLEOTIDE SEQUENCE [LARGE SCALE GENOMIC DNA]</scope>
    <source>
        <strain evidence="2">cv. Nipponbare</strain>
    </source>
</reference>
<reference evidence="2" key="2">
    <citation type="journal article" date="2008" name="Nucleic Acids Res.">
        <title>The rice annotation project database (RAP-DB): 2008 update.</title>
        <authorList>
            <consortium name="The rice annotation project (RAP)"/>
        </authorList>
    </citation>
    <scope>GENOME REANNOTATION</scope>
    <source>
        <strain evidence="2">cv. Nipponbare</strain>
    </source>
</reference>
<organism evidence="1 2">
    <name type="scientific">Oryza sativa subsp. japonica</name>
    <name type="common">Rice</name>
    <dbReference type="NCBI Taxonomy" id="39947"/>
    <lineage>
        <taxon>Eukaryota</taxon>
        <taxon>Viridiplantae</taxon>
        <taxon>Streptophyta</taxon>
        <taxon>Embryophyta</taxon>
        <taxon>Tracheophyta</taxon>
        <taxon>Spermatophyta</taxon>
        <taxon>Magnoliopsida</taxon>
        <taxon>Liliopsida</taxon>
        <taxon>Poales</taxon>
        <taxon>Poaceae</taxon>
        <taxon>BOP clade</taxon>
        <taxon>Oryzoideae</taxon>
        <taxon>Oryzeae</taxon>
        <taxon>Oryzinae</taxon>
        <taxon>Oryza</taxon>
        <taxon>Oryza sativa</taxon>
    </lineage>
</organism>
<dbReference type="EMBL" id="AC092388">
    <property type="protein sequence ID" value="AAM22727.1"/>
    <property type="molecule type" value="Genomic_DNA"/>
</dbReference>
<gene>
    <name evidence="1" type="ORF">OSJNBa0011L09.23</name>
</gene>
<evidence type="ECO:0000313" key="1">
    <source>
        <dbReference type="EMBL" id="AAM22727.1"/>
    </source>
</evidence>
<protein>
    <submittedName>
        <fullName evidence="1">Uncharacterized protein</fullName>
    </submittedName>
</protein>
<proteinExistence type="predicted"/>